<name>A0ACB9ELU0_ARCLA</name>
<accession>A0ACB9ELU0</accession>
<comment type="caution">
    <text evidence="1">The sequence shown here is derived from an EMBL/GenBank/DDBJ whole genome shotgun (WGS) entry which is preliminary data.</text>
</comment>
<organism evidence="1 2">
    <name type="scientific">Arctium lappa</name>
    <name type="common">Greater burdock</name>
    <name type="synonym">Lappa major</name>
    <dbReference type="NCBI Taxonomy" id="4217"/>
    <lineage>
        <taxon>Eukaryota</taxon>
        <taxon>Viridiplantae</taxon>
        <taxon>Streptophyta</taxon>
        <taxon>Embryophyta</taxon>
        <taxon>Tracheophyta</taxon>
        <taxon>Spermatophyta</taxon>
        <taxon>Magnoliopsida</taxon>
        <taxon>eudicotyledons</taxon>
        <taxon>Gunneridae</taxon>
        <taxon>Pentapetalae</taxon>
        <taxon>asterids</taxon>
        <taxon>campanulids</taxon>
        <taxon>Asterales</taxon>
        <taxon>Asteraceae</taxon>
        <taxon>Carduoideae</taxon>
        <taxon>Cardueae</taxon>
        <taxon>Arctiinae</taxon>
        <taxon>Arctium</taxon>
    </lineage>
</organism>
<gene>
    <name evidence="1" type="ORF">L6452_07241</name>
</gene>
<protein>
    <submittedName>
        <fullName evidence="1">Uncharacterized protein</fullName>
    </submittedName>
</protein>
<sequence length="133" mass="15685">MMSGPFNYGSSFDNYGNPRTSYDVPQPHNAHLVFDDNRVVFEEDRPVANSYPTRVVFEERNSVPLHRNHRHGSKEPRKQVHFVEHEERVTEFVDSNGNRKVHKESVDNEADGFIQRKHKNFELNKFGTFNSYY</sequence>
<reference evidence="2" key="1">
    <citation type="journal article" date="2022" name="Mol. Ecol. Resour.">
        <title>The genomes of chicory, endive, great burdock and yacon provide insights into Asteraceae palaeo-polyploidization history and plant inulin production.</title>
        <authorList>
            <person name="Fan W."/>
            <person name="Wang S."/>
            <person name="Wang H."/>
            <person name="Wang A."/>
            <person name="Jiang F."/>
            <person name="Liu H."/>
            <person name="Zhao H."/>
            <person name="Xu D."/>
            <person name="Zhang Y."/>
        </authorList>
    </citation>
    <scope>NUCLEOTIDE SEQUENCE [LARGE SCALE GENOMIC DNA]</scope>
    <source>
        <strain evidence="2">cv. Niubang</strain>
    </source>
</reference>
<evidence type="ECO:0000313" key="2">
    <source>
        <dbReference type="Proteomes" id="UP001055879"/>
    </source>
</evidence>
<evidence type="ECO:0000313" key="1">
    <source>
        <dbReference type="EMBL" id="KAI3759431.1"/>
    </source>
</evidence>
<dbReference type="EMBL" id="CM042048">
    <property type="protein sequence ID" value="KAI3759431.1"/>
    <property type="molecule type" value="Genomic_DNA"/>
</dbReference>
<proteinExistence type="predicted"/>
<keyword evidence="2" id="KW-1185">Reference proteome</keyword>
<reference evidence="1 2" key="2">
    <citation type="journal article" date="2022" name="Mol. Ecol. Resour.">
        <title>The genomes of chicory, endive, great burdock and yacon provide insights into Asteraceae paleo-polyploidization history and plant inulin production.</title>
        <authorList>
            <person name="Fan W."/>
            <person name="Wang S."/>
            <person name="Wang H."/>
            <person name="Wang A."/>
            <person name="Jiang F."/>
            <person name="Liu H."/>
            <person name="Zhao H."/>
            <person name="Xu D."/>
            <person name="Zhang Y."/>
        </authorList>
    </citation>
    <scope>NUCLEOTIDE SEQUENCE [LARGE SCALE GENOMIC DNA]</scope>
    <source>
        <strain evidence="2">cv. Niubang</strain>
    </source>
</reference>
<dbReference type="Proteomes" id="UP001055879">
    <property type="component" value="Linkage Group LG02"/>
</dbReference>